<evidence type="ECO:0000256" key="1">
    <source>
        <dbReference type="SAM" id="MobiDB-lite"/>
    </source>
</evidence>
<feature type="compositionally biased region" description="Basic and acidic residues" evidence="1">
    <location>
        <begin position="15"/>
        <end position="43"/>
    </location>
</feature>
<feature type="compositionally biased region" description="Polar residues" evidence="1">
    <location>
        <begin position="230"/>
        <end position="240"/>
    </location>
</feature>
<evidence type="ECO:0000313" key="3">
    <source>
        <dbReference type="Proteomes" id="UP000001072"/>
    </source>
</evidence>
<evidence type="ECO:0000313" key="2">
    <source>
        <dbReference type="EMBL" id="EGG10127.1"/>
    </source>
</evidence>
<name>F4RBM8_MELLP</name>
<feature type="region of interest" description="Disordered" evidence="1">
    <location>
        <begin position="1"/>
        <end position="85"/>
    </location>
</feature>
<dbReference type="Proteomes" id="UP000001072">
    <property type="component" value="Unassembled WGS sequence"/>
</dbReference>
<proteinExistence type="predicted"/>
<sequence>MSAQEYADGLGGIELNRRERNRSGTAQREKNGEKGKENRKDEEQSGEGNKNLGIEGGIGEQEEDQNEEVARDERMGGKGGANNFDQSNQLLIASNGTTNPIIQGNIQEMSGQGIVTGLGRSIDSSNKNTLLELTHQKWKHNIHTAVHNGNIPQFELLKNEYEKWCHKHQTPVRDIDLFDMDLDQVELNPNPVTTAEKTKDTSKSKKEVNTTMVIGEKLGNHMTSRGGYHNQGNQSWNRGGNQSGGGDRPAIGPGSFNRLMIEGNQNKGGENNAPTASGSK</sequence>
<dbReference type="HOGENOM" id="CLU_994266_0_0_1"/>
<reference evidence="3" key="1">
    <citation type="journal article" date="2011" name="Proc. Natl. Acad. Sci. U.S.A.">
        <title>Obligate biotrophy features unraveled by the genomic analysis of rust fungi.</title>
        <authorList>
            <person name="Duplessis S."/>
            <person name="Cuomo C.A."/>
            <person name="Lin Y.-C."/>
            <person name="Aerts A."/>
            <person name="Tisserant E."/>
            <person name="Veneault-Fourrey C."/>
            <person name="Joly D.L."/>
            <person name="Hacquard S."/>
            <person name="Amselem J."/>
            <person name="Cantarel B.L."/>
            <person name="Chiu R."/>
            <person name="Coutinho P.M."/>
            <person name="Feau N."/>
            <person name="Field M."/>
            <person name="Frey P."/>
            <person name="Gelhaye E."/>
            <person name="Goldberg J."/>
            <person name="Grabherr M.G."/>
            <person name="Kodira C.D."/>
            <person name="Kohler A."/>
            <person name="Kuees U."/>
            <person name="Lindquist E.A."/>
            <person name="Lucas S.M."/>
            <person name="Mago R."/>
            <person name="Mauceli E."/>
            <person name="Morin E."/>
            <person name="Murat C."/>
            <person name="Pangilinan J.L."/>
            <person name="Park R."/>
            <person name="Pearson M."/>
            <person name="Quesneville H."/>
            <person name="Rouhier N."/>
            <person name="Sakthikumar S."/>
            <person name="Salamov A.A."/>
            <person name="Schmutz J."/>
            <person name="Selles B."/>
            <person name="Shapiro H."/>
            <person name="Tanguay P."/>
            <person name="Tuskan G.A."/>
            <person name="Henrissat B."/>
            <person name="Van de Peer Y."/>
            <person name="Rouze P."/>
            <person name="Ellis J.G."/>
            <person name="Dodds P.N."/>
            <person name="Schein J.E."/>
            <person name="Zhong S."/>
            <person name="Hamelin R.C."/>
            <person name="Grigoriev I.V."/>
            <person name="Szabo L.J."/>
            <person name="Martin F."/>
        </authorList>
    </citation>
    <scope>NUCLEOTIDE SEQUENCE [LARGE SCALE GENOMIC DNA]</scope>
    <source>
        <strain evidence="3">98AG31 / pathotype 3-4-7</strain>
    </source>
</reference>
<dbReference type="GeneID" id="18922001"/>
<protein>
    <submittedName>
        <fullName evidence="2">Uncharacterized protein</fullName>
    </submittedName>
</protein>
<gene>
    <name evidence="2" type="ORF">MELLADRAFT_103530</name>
</gene>
<dbReference type="EMBL" id="GL883095">
    <property type="protein sequence ID" value="EGG10127.1"/>
    <property type="molecule type" value="Genomic_DNA"/>
</dbReference>
<dbReference type="InParanoid" id="F4RBM8"/>
<organism evidence="3">
    <name type="scientific">Melampsora larici-populina (strain 98AG31 / pathotype 3-4-7)</name>
    <name type="common">Poplar leaf rust fungus</name>
    <dbReference type="NCBI Taxonomy" id="747676"/>
    <lineage>
        <taxon>Eukaryota</taxon>
        <taxon>Fungi</taxon>
        <taxon>Dikarya</taxon>
        <taxon>Basidiomycota</taxon>
        <taxon>Pucciniomycotina</taxon>
        <taxon>Pucciniomycetes</taxon>
        <taxon>Pucciniales</taxon>
        <taxon>Melampsoraceae</taxon>
        <taxon>Melampsora</taxon>
    </lineage>
</organism>
<keyword evidence="3" id="KW-1185">Reference proteome</keyword>
<feature type="compositionally biased region" description="Polar residues" evidence="1">
    <location>
        <begin position="263"/>
        <end position="280"/>
    </location>
</feature>
<dbReference type="KEGG" id="mlr:MELLADRAFT_103530"/>
<dbReference type="RefSeq" id="XP_007406428.1">
    <property type="nucleotide sequence ID" value="XM_007406366.1"/>
</dbReference>
<dbReference type="VEuPathDB" id="FungiDB:MELLADRAFT_103530"/>
<accession>F4RBM8</accession>
<dbReference type="AlphaFoldDB" id="F4RBM8"/>
<feature type="region of interest" description="Disordered" evidence="1">
    <location>
        <begin position="220"/>
        <end position="280"/>
    </location>
</feature>